<feature type="chain" id="PRO_5035729053" description="Ig-like domain-containing protein" evidence="1">
    <location>
        <begin position="21"/>
        <end position="193"/>
    </location>
</feature>
<gene>
    <name evidence="3" type="ORF">HF521_013064</name>
</gene>
<dbReference type="Gene3D" id="2.60.40.10">
    <property type="entry name" value="Immunoglobulins"/>
    <property type="match status" value="1"/>
</dbReference>
<feature type="domain" description="Ig-like" evidence="2">
    <location>
        <begin position="38"/>
        <end position="139"/>
    </location>
</feature>
<dbReference type="InterPro" id="IPR013106">
    <property type="entry name" value="Ig_V-set"/>
</dbReference>
<dbReference type="Pfam" id="PF07686">
    <property type="entry name" value="V-set"/>
    <property type="match status" value="1"/>
</dbReference>
<evidence type="ECO:0000259" key="2">
    <source>
        <dbReference type="PROSITE" id="PS50835"/>
    </source>
</evidence>
<organism evidence="3 4">
    <name type="scientific">Silurus meridionalis</name>
    <name type="common">Southern catfish</name>
    <name type="synonym">Silurus soldatovi meridionalis</name>
    <dbReference type="NCBI Taxonomy" id="175797"/>
    <lineage>
        <taxon>Eukaryota</taxon>
        <taxon>Metazoa</taxon>
        <taxon>Chordata</taxon>
        <taxon>Craniata</taxon>
        <taxon>Vertebrata</taxon>
        <taxon>Euteleostomi</taxon>
        <taxon>Actinopterygii</taxon>
        <taxon>Neopterygii</taxon>
        <taxon>Teleostei</taxon>
        <taxon>Ostariophysi</taxon>
        <taxon>Siluriformes</taxon>
        <taxon>Siluridae</taxon>
        <taxon>Silurus</taxon>
    </lineage>
</organism>
<dbReference type="Proteomes" id="UP000606274">
    <property type="component" value="Unassembled WGS sequence"/>
</dbReference>
<evidence type="ECO:0000313" key="4">
    <source>
        <dbReference type="Proteomes" id="UP000606274"/>
    </source>
</evidence>
<proteinExistence type="predicted"/>
<evidence type="ECO:0000256" key="1">
    <source>
        <dbReference type="SAM" id="SignalP"/>
    </source>
</evidence>
<dbReference type="InterPro" id="IPR013783">
    <property type="entry name" value="Ig-like_fold"/>
</dbReference>
<dbReference type="EMBL" id="JABFDY010000024">
    <property type="protein sequence ID" value="KAF7689711.1"/>
    <property type="molecule type" value="Genomic_DNA"/>
</dbReference>
<protein>
    <recommendedName>
        <fullName evidence="2">Ig-like domain-containing protein</fullName>
    </recommendedName>
</protein>
<accession>A0A8T0AEE8</accession>
<dbReference type="AlphaFoldDB" id="A0A8T0AEE8"/>
<feature type="signal peptide" evidence="1">
    <location>
        <begin position="1"/>
        <end position="20"/>
    </location>
</feature>
<dbReference type="SUPFAM" id="SSF48726">
    <property type="entry name" value="Immunoglobulin"/>
    <property type="match status" value="1"/>
</dbReference>
<sequence>MSTTSSTALFLFFITICTFSSKCLVQVRNSRAPVLRTENQPLTLKCTAEYDEQHFRSIVVSWCFKPTISTSTINCQPLIDPDLYSLHINESKISEKRQRDAFITFEQLTLSNTGFYQCKAKCSATGTSAIGHVINVTVTGDPNKANTTSTRSFRLNSPPEVCNRKVEEIRRTSDDVFRLPLKLCVDLEIRAPA</sequence>
<keyword evidence="1" id="KW-0732">Signal</keyword>
<dbReference type="InterPro" id="IPR007110">
    <property type="entry name" value="Ig-like_dom"/>
</dbReference>
<comment type="caution">
    <text evidence="3">The sequence shown here is derived from an EMBL/GenBank/DDBJ whole genome shotgun (WGS) entry which is preliminary data.</text>
</comment>
<dbReference type="InterPro" id="IPR003599">
    <property type="entry name" value="Ig_sub"/>
</dbReference>
<evidence type="ECO:0000313" key="3">
    <source>
        <dbReference type="EMBL" id="KAF7689711.1"/>
    </source>
</evidence>
<keyword evidence="4" id="KW-1185">Reference proteome</keyword>
<reference evidence="3" key="1">
    <citation type="submission" date="2020-08" db="EMBL/GenBank/DDBJ databases">
        <title>Chromosome-level assembly of Southern catfish (Silurus meridionalis) provides insights into visual adaptation to the nocturnal and benthic lifestyles.</title>
        <authorList>
            <person name="Zhang Y."/>
            <person name="Wang D."/>
            <person name="Peng Z."/>
        </authorList>
    </citation>
    <scope>NUCLEOTIDE SEQUENCE</scope>
    <source>
        <strain evidence="3">SWU-2019-XX</strain>
        <tissue evidence="3">Muscle</tissue>
    </source>
</reference>
<dbReference type="PROSITE" id="PS50835">
    <property type="entry name" value="IG_LIKE"/>
    <property type="match status" value="1"/>
</dbReference>
<name>A0A8T0AEE8_SILME</name>
<dbReference type="SMART" id="SM00409">
    <property type="entry name" value="IG"/>
    <property type="match status" value="1"/>
</dbReference>
<dbReference type="InterPro" id="IPR036179">
    <property type="entry name" value="Ig-like_dom_sf"/>
</dbReference>